<dbReference type="InterPro" id="IPR015943">
    <property type="entry name" value="WD40/YVTN_repeat-like_dom_sf"/>
</dbReference>
<feature type="compositionally biased region" description="Low complexity" evidence="2">
    <location>
        <begin position="152"/>
        <end position="200"/>
    </location>
</feature>
<dbReference type="PROSITE" id="PS50082">
    <property type="entry name" value="WD_REPEATS_2"/>
    <property type="match status" value="1"/>
</dbReference>
<feature type="compositionally biased region" description="Basic and acidic residues" evidence="2">
    <location>
        <begin position="41"/>
        <end position="61"/>
    </location>
</feature>
<gene>
    <name evidence="3" type="ORF">FDP41_008343</name>
</gene>
<dbReference type="Gene3D" id="2.130.10.10">
    <property type="entry name" value="YVTN repeat-like/Quinoprotein amine dehydrogenase"/>
    <property type="match status" value="1"/>
</dbReference>
<protein>
    <submittedName>
        <fullName evidence="3">Uncharacterized protein</fullName>
    </submittedName>
</protein>
<dbReference type="VEuPathDB" id="AmoebaDB:NF0034260"/>
<feature type="compositionally biased region" description="Low complexity" evidence="2">
    <location>
        <begin position="15"/>
        <end position="33"/>
    </location>
</feature>
<feature type="region of interest" description="Disordered" evidence="2">
    <location>
        <begin position="1"/>
        <end position="87"/>
    </location>
</feature>
<dbReference type="VEuPathDB" id="AmoebaDB:NF0034270"/>
<dbReference type="InterPro" id="IPR036322">
    <property type="entry name" value="WD40_repeat_dom_sf"/>
</dbReference>
<proteinExistence type="predicted"/>
<feature type="region of interest" description="Disordered" evidence="2">
    <location>
        <begin position="99"/>
        <end position="210"/>
    </location>
</feature>
<dbReference type="SMART" id="SM00320">
    <property type="entry name" value="WD40"/>
    <property type="match status" value="2"/>
</dbReference>
<evidence type="ECO:0000313" key="4">
    <source>
        <dbReference type="Proteomes" id="UP000444721"/>
    </source>
</evidence>
<name>A0A6A5BEW0_NAEFO</name>
<dbReference type="SUPFAM" id="SSF50978">
    <property type="entry name" value="WD40 repeat-like"/>
    <property type="match status" value="1"/>
</dbReference>
<dbReference type="EMBL" id="VFQX01000061">
    <property type="protein sequence ID" value="KAF0973136.1"/>
    <property type="molecule type" value="Genomic_DNA"/>
</dbReference>
<reference evidence="3 4" key="1">
    <citation type="journal article" date="2019" name="Sci. Rep.">
        <title>Nanopore sequencing improves the draft genome of the human pathogenic amoeba Naegleria fowleri.</title>
        <authorList>
            <person name="Liechti N."/>
            <person name="Schurch N."/>
            <person name="Bruggmann R."/>
            <person name="Wittwer M."/>
        </authorList>
    </citation>
    <scope>NUCLEOTIDE SEQUENCE [LARGE SCALE GENOMIC DNA]</scope>
    <source>
        <strain evidence="3 4">ATCC 30894</strain>
    </source>
</reference>
<feature type="repeat" description="WD" evidence="1">
    <location>
        <begin position="684"/>
        <end position="727"/>
    </location>
</feature>
<dbReference type="VEuPathDB" id="AmoebaDB:FDP41_008343"/>
<organism evidence="3 4">
    <name type="scientific">Naegleria fowleri</name>
    <name type="common">Brain eating amoeba</name>
    <dbReference type="NCBI Taxonomy" id="5763"/>
    <lineage>
        <taxon>Eukaryota</taxon>
        <taxon>Discoba</taxon>
        <taxon>Heterolobosea</taxon>
        <taxon>Tetramitia</taxon>
        <taxon>Eutetramitia</taxon>
        <taxon>Vahlkampfiidae</taxon>
        <taxon>Naegleria</taxon>
    </lineage>
</organism>
<dbReference type="AlphaFoldDB" id="A0A6A5BEW0"/>
<evidence type="ECO:0000313" key="3">
    <source>
        <dbReference type="EMBL" id="KAF0973136.1"/>
    </source>
</evidence>
<dbReference type="OrthoDB" id="548949at2759"/>
<dbReference type="Pfam" id="PF00400">
    <property type="entry name" value="WD40"/>
    <property type="match status" value="1"/>
</dbReference>
<dbReference type="InterPro" id="IPR001680">
    <property type="entry name" value="WD40_rpt"/>
</dbReference>
<dbReference type="PANTHER" id="PTHR19855:SF11">
    <property type="entry name" value="RIBOSOME BIOGENESIS PROTEIN WDR12"/>
    <property type="match status" value="1"/>
</dbReference>
<dbReference type="Proteomes" id="UP000444721">
    <property type="component" value="Unassembled WGS sequence"/>
</dbReference>
<dbReference type="GeneID" id="68115561"/>
<evidence type="ECO:0000256" key="1">
    <source>
        <dbReference type="PROSITE-ProRule" id="PRU00221"/>
    </source>
</evidence>
<comment type="caution">
    <text evidence="3">The sequence shown here is derived from an EMBL/GenBank/DDBJ whole genome shotgun (WGS) entry which is preliminary data.</text>
</comment>
<dbReference type="RefSeq" id="XP_044557849.1">
    <property type="nucleotide sequence ID" value="XM_044712186.1"/>
</dbReference>
<keyword evidence="4" id="KW-1185">Reference proteome</keyword>
<dbReference type="VEuPathDB" id="AmoebaDB:NfTy_094010"/>
<feature type="compositionally biased region" description="Basic residues" evidence="2">
    <location>
        <begin position="829"/>
        <end position="841"/>
    </location>
</feature>
<keyword evidence="1" id="KW-0853">WD repeat</keyword>
<feature type="compositionally biased region" description="Low complexity" evidence="2">
    <location>
        <begin position="810"/>
        <end position="828"/>
    </location>
</feature>
<sequence length="841" mass="94189">MLQQQQLQQKEEGHSFSSSSSSSPSPSCSSFSPPLSPIGGERNDELSNNGEEEKNRSKDFLEETTTVVPLIHTTSSSSSSSEQVVEEIPIQSVLSPLLLSSKDPVDDQEEDHHQEASSFSEETEDDGSSISSSDQHLPNNNHDNLNHGETGQSSTLQPSSSVASSSSEHSQPSSSSSLTDPSSTNTSTSSQSSQQQQQQPPKVPPLDPRIDIDSVLRNTLALPYVLYPPCLFSHLTCGPKNIPLFAYLLTSEYPWNCPAHNFSSKHDSESHKYDEEREQYIIGRIQFLTRALDAQWEYQMKIHSRVDKLQKKVQRTQMENVFLQSIKPFCEKRMKEVQLYLTKIISNYIDGVYEYNDGSMYADLKLTMNTIKTKLSSSTLTSTTMIKAAQMMQLMLGLEDVSEKQTSIIEETSGSKQPKPNENTSPYAVYCRELDVRREEMKFSYANNPHARNVVEARCEKLDEFYSSKYELGKGVLCGDIFVTKAESVMVYVGGINGKLKFTKVPESKNANNYCIDIKKNTVLVTSPKCLQSYKINTNPQLETSFSKEFTINASNDNMTFGPVTTLDGLVAVADGSQNVVYCYSPYTKKPSHGFKLPVYENNRSIYMMKFHPMTRTLFTASSNVIFSVFMENRFYDVPFVGFGSTVTDFCFDPTSASVLLASCADRNVYLFDYRQQVSPILKLQGHADRVEACDFSLVGGVPFVWSAGYDESIRCWDLRMQAPLYELSTGNGRPLSIHWHDSSSTLLCNAAFDHCNSEEWPETAIHNRKHFSRKFSITSSAIIRYQFKDSIPFNASAHSSARSPVLGGSSSVSSNNNHYNNNHSTHSSSKKSSQKSKRRK</sequence>
<feature type="region of interest" description="Disordered" evidence="2">
    <location>
        <begin position="803"/>
        <end position="841"/>
    </location>
</feature>
<dbReference type="PANTHER" id="PTHR19855">
    <property type="entry name" value="WD40 REPEAT PROTEIN 12, 37"/>
    <property type="match status" value="1"/>
</dbReference>
<evidence type="ECO:0000256" key="2">
    <source>
        <dbReference type="SAM" id="MobiDB-lite"/>
    </source>
</evidence>
<accession>A0A6A5BEW0</accession>